<dbReference type="GO" id="GO:0004497">
    <property type="term" value="F:monooxygenase activity"/>
    <property type="evidence" value="ECO:0007669"/>
    <property type="project" value="UniProtKB-KW"/>
</dbReference>
<dbReference type="RefSeq" id="WP_151176197.1">
    <property type="nucleotide sequence ID" value="NZ_CP042906.1"/>
</dbReference>
<dbReference type="EMBL" id="CP042906">
    <property type="protein sequence ID" value="QEX15774.1"/>
    <property type="molecule type" value="Genomic_DNA"/>
</dbReference>
<evidence type="ECO:0000259" key="3">
    <source>
        <dbReference type="Pfam" id="PF01494"/>
    </source>
</evidence>
<dbReference type="KEGG" id="htq:FRZ44_10610"/>
<evidence type="ECO:0000313" key="4">
    <source>
        <dbReference type="EMBL" id="QEX15774.1"/>
    </source>
</evidence>
<dbReference type="Proteomes" id="UP000326202">
    <property type="component" value="Chromosome"/>
</dbReference>
<dbReference type="PANTHER" id="PTHR13789">
    <property type="entry name" value="MONOOXYGENASE"/>
    <property type="match status" value="1"/>
</dbReference>
<dbReference type="InterPro" id="IPR036188">
    <property type="entry name" value="FAD/NAD-bd_sf"/>
</dbReference>
<dbReference type="InterPro" id="IPR050493">
    <property type="entry name" value="FAD-dep_Monooxygenase_BioMet"/>
</dbReference>
<dbReference type="SUPFAM" id="SSF54373">
    <property type="entry name" value="FAD-linked reductases, C-terminal domain"/>
    <property type="match status" value="1"/>
</dbReference>
<dbReference type="PRINTS" id="PR00420">
    <property type="entry name" value="RNGMNOXGNASE"/>
</dbReference>
<evidence type="ECO:0000256" key="2">
    <source>
        <dbReference type="ARBA" id="ARBA00023033"/>
    </source>
</evidence>
<gene>
    <name evidence="4" type="ORF">FRZ44_10610</name>
</gene>
<proteinExistence type="predicted"/>
<dbReference type="InterPro" id="IPR002938">
    <property type="entry name" value="FAD-bd"/>
</dbReference>
<evidence type="ECO:0000256" key="1">
    <source>
        <dbReference type="ARBA" id="ARBA00023002"/>
    </source>
</evidence>
<sequence length="381" mass="42420">MAKSAPRIAIVGGGLGGLAAAALLQAEGYSVHVYEQAQTFTRLGAGIHLGPNLMKVLQRIGIATRVIETGVSPDRWVSRKWDDGRVLLDFEIGERAARRYGVNYMMVHRGDFHARLFDAIRPESISLGKRVVEIDPIGSAAKLAFEDGSKAEADIVIGADGVRSRMREVLLGPDEPQFSGQVAYRSVFPAALLGRDFKMADCVKWWGEDRIFLVYYITRAHDEMFLVTASPQAEWPHPTSSVPGDLDGMRAAFAGFHPEVQRIASLCPQATKWAMYDHEPFPLWSRGRIVLLGDACHPMLPFMGQGAAMAIEDAAMLTRCIKASPTDFEFAFQLYELNRKSRTASIQEESRKNVWLKDSADPDWVFGYDVNEEPLIYPDKR</sequence>
<dbReference type="Pfam" id="PF01494">
    <property type="entry name" value="FAD_binding_3"/>
    <property type="match status" value="1"/>
</dbReference>
<feature type="domain" description="FAD-binding" evidence="3">
    <location>
        <begin position="8"/>
        <end position="320"/>
    </location>
</feature>
<dbReference type="PANTHER" id="PTHR13789:SF309">
    <property type="entry name" value="PUTATIVE (AFU_ORTHOLOGUE AFUA_6G14510)-RELATED"/>
    <property type="match status" value="1"/>
</dbReference>
<dbReference type="SUPFAM" id="SSF51905">
    <property type="entry name" value="FAD/NAD(P)-binding domain"/>
    <property type="match status" value="1"/>
</dbReference>
<keyword evidence="1" id="KW-0560">Oxidoreductase</keyword>
<dbReference type="GO" id="GO:0071949">
    <property type="term" value="F:FAD binding"/>
    <property type="evidence" value="ECO:0007669"/>
    <property type="project" value="InterPro"/>
</dbReference>
<dbReference type="OrthoDB" id="4230779at2"/>
<name>A0A5J6ME94_9PROT</name>
<evidence type="ECO:0000313" key="5">
    <source>
        <dbReference type="Proteomes" id="UP000326202"/>
    </source>
</evidence>
<dbReference type="AlphaFoldDB" id="A0A5J6ME94"/>
<accession>A0A5J6ME94</accession>
<keyword evidence="5" id="KW-1185">Reference proteome</keyword>
<keyword evidence="2 4" id="KW-0503">Monooxygenase</keyword>
<organism evidence="4 5">
    <name type="scientific">Hypericibacter terrae</name>
    <dbReference type="NCBI Taxonomy" id="2602015"/>
    <lineage>
        <taxon>Bacteria</taxon>
        <taxon>Pseudomonadati</taxon>
        <taxon>Pseudomonadota</taxon>
        <taxon>Alphaproteobacteria</taxon>
        <taxon>Rhodospirillales</taxon>
        <taxon>Dongiaceae</taxon>
        <taxon>Hypericibacter</taxon>
    </lineage>
</organism>
<dbReference type="Gene3D" id="3.50.50.60">
    <property type="entry name" value="FAD/NAD(P)-binding domain"/>
    <property type="match status" value="1"/>
</dbReference>
<protein>
    <submittedName>
        <fullName evidence="4">Monooxygenase</fullName>
    </submittedName>
</protein>
<reference evidence="4 5" key="1">
    <citation type="submission" date="2019-08" db="EMBL/GenBank/DDBJ databases">
        <title>Hyperibacter terrae gen. nov., sp. nov. and Hyperibacter viscosus sp. nov., two new members in the family Rhodospirillaceae isolated from the rhizosphere of Hypericum perforatum.</title>
        <authorList>
            <person name="Noviana Z."/>
        </authorList>
    </citation>
    <scope>NUCLEOTIDE SEQUENCE [LARGE SCALE GENOMIC DNA]</scope>
    <source>
        <strain evidence="4 5">R5913</strain>
    </source>
</reference>